<evidence type="ECO:0000313" key="1">
    <source>
        <dbReference type="EMBL" id="CAB9531746.1"/>
    </source>
</evidence>
<reference evidence="1" key="1">
    <citation type="submission" date="2020-06" db="EMBL/GenBank/DDBJ databases">
        <authorList>
            <consortium name="Plant Systems Biology data submission"/>
        </authorList>
    </citation>
    <scope>NUCLEOTIDE SEQUENCE</scope>
    <source>
        <strain evidence="1">D6</strain>
    </source>
</reference>
<name>A0A9N8HZP9_9STRA</name>
<accession>A0A9N8HZP9</accession>
<sequence>MASTTTTTQPLVSAMKSNNSEDRRRRRVCFGDLEIHEFPLIMGDNPHCDGAPLQLSWKPSNESVVDIDFYEYTRDPRRSKKKMHMAGVDREIYLLSIGYSLDEVLDCAEKGKKTRKERYSSFQNKKWDRFHVVMESAREKLRPGAQHHIVSAKTA</sequence>
<gene>
    <name evidence="1" type="ORF">SEMRO_3935_G351980.1</name>
</gene>
<dbReference type="OrthoDB" id="48180at2759"/>
<dbReference type="Proteomes" id="UP001153069">
    <property type="component" value="Unassembled WGS sequence"/>
</dbReference>
<proteinExistence type="predicted"/>
<organism evidence="1 2">
    <name type="scientific">Seminavis robusta</name>
    <dbReference type="NCBI Taxonomy" id="568900"/>
    <lineage>
        <taxon>Eukaryota</taxon>
        <taxon>Sar</taxon>
        <taxon>Stramenopiles</taxon>
        <taxon>Ochrophyta</taxon>
        <taxon>Bacillariophyta</taxon>
        <taxon>Bacillariophyceae</taxon>
        <taxon>Bacillariophycidae</taxon>
        <taxon>Naviculales</taxon>
        <taxon>Naviculaceae</taxon>
        <taxon>Seminavis</taxon>
    </lineage>
</organism>
<protein>
    <submittedName>
        <fullName evidence="1">Uncharacterized protein</fullName>
    </submittedName>
</protein>
<comment type="caution">
    <text evidence="1">The sequence shown here is derived from an EMBL/GenBank/DDBJ whole genome shotgun (WGS) entry which is preliminary data.</text>
</comment>
<keyword evidence="2" id="KW-1185">Reference proteome</keyword>
<dbReference type="AlphaFoldDB" id="A0A9N8HZP9"/>
<dbReference type="EMBL" id="CAICTM010003933">
    <property type="protein sequence ID" value="CAB9531746.1"/>
    <property type="molecule type" value="Genomic_DNA"/>
</dbReference>
<evidence type="ECO:0000313" key="2">
    <source>
        <dbReference type="Proteomes" id="UP001153069"/>
    </source>
</evidence>